<name>A0ABX7BPF6_9CAUL</name>
<accession>A0ABX7BPF6</accession>
<dbReference type="EMBL" id="CP067977">
    <property type="protein sequence ID" value="QQQ18738.1"/>
    <property type="molecule type" value="Genomic_DNA"/>
</dbReference>
<keyword evidence="2" id="KW-1185">Reference proteome</keyword>
<evidence type="ECO:0000313" key="1">
    <source>
        <dbReference type="EMBL" id="QQQ18738.1"/>
    </source>
</evidence>
<sequence length="124" mass="13556">MFFYPVDPEMNPDDAYPPTAFSATLVDVNGHISGSTTEPDIQSPTAAHIQATLDGYRERTHVFFTKFPQGRQTHTIDYHGDIAPDGNAISGTWTIYGEWSGPFLMQRGDASALKSVVREAHVGG</sequence>
<organism evidence="1 2">
    <name type="scientific">Brevundimonas vitisensis</name>
    <dbReference type="NCBI Taxonomy" id="2800818"/>
    <lineage>
        <taxon>Bacteria</taxon>
        <taxon>Pseudomonadati</taxon>
        <taxon>Pseudomonadota</taxon>
        <taxon>Alphaproteobacteria</taxon>
        <taxon>Caulobacterales</taxon>
        <taxon>Caulobacteraceae</taxon>
        <taxon>Brevundimonas</taxon>
    </lineage>
</organism>
<gene>
    <name evidence="1" type="ORF">JIP62_00880</name>
</gene>
<protein>
    <submittedName>
        <fullName evidence="1">Uncharacterized protein</fullName>
    </submittedName>
</protein>
<dbReference type="Proteomes" id="UP000595448">
    <property type="component" value="Chromosome"/>
</dbReference>
<reference evidence="1 2" key="1">
    <citation type="submission" date="2021-01" db="EMBL/GenBank/DDBJ databases">
        <title>Brevundimonas vitis sp. nov., an bacterium isolated from grape (Vitis vinifera).</title>
        <authorList>
            <person name="Jiang L."/>
            <person name="Lee J."/>
        </authorList>
    </citation>
    <scope>NUCLEOTIDE SEQUENCE [LARGE SCALE GENOMIC DNA]</scope>
    <source>
        <strain evidence="1 2">GRTSA-9</strain>
    </source>
</reference>
<dbReference type="RefSeq" id="WP_201103095.1">
    <property type="nucleotide sequence ID" value="NZ_CP067977.1"/>
</dbReference>
<proteinExistence type="predicted"/>
<evidence type="ECO:0000313" key="2">
    <source>
        <dbReference type="Proteomes" id="UP000595448"/>
    </source>
</evidence>